<evidence type="ECO:0000256" key="2">
    <source>
        <dbReference type="SAM" id="Coils"/>
    </source>
</evidence>
<dbReference type="PANTHER" id="PTHR45615">
    <property type="entry name" value="MYOSIN HEAVY CHAIN, NON-MUSCLE"/>
    <property type="match status" value="1"/>
</dbReference>
<dbReference type="Gene3D" id="3.40.50.2300">
    <property type="match status" value="1"/>
</dbReference>
<dbReference type="Proteomes" id="UP001165089">
    <property type="component" value="Unassembled WGS sequence"/>
</dbReference>
<dbReference type="EMBL" id="BSDD01000002">
    <property type="protein sequence ID" value="GLH69965.1"/>
    <property type="molecule type" value="Genomic_DNA"/>
</dbReference>
<dbReference type="PROSITE" id="PS50110">
    <property type="entry name" value="RESPONSE_REGULATORY"/>
    <property type="match status" value="1"/>
</dbReference>
<evidence type="ECO:0000313" key="6">
    <source>
        <dbReference type="Proteomes" id="UP001165089"/>
    </source>
</evidence>
<organism evidence="5 6">
    <name type="scientific">Geothrix rubra</name>
    <dbReference type="NCBI Taxonomy" id="2927977"/>
    <lineage>
        <taxon>Bacteria</taxon>
        <taxon>Pseudomonadati</taxon>
        <taxon>Acidobacteriota</taxon>
        <taxon>Holophagae</taxon>
        <taxon>Holophagales</taxon>
        <taxon>Holophagaceae</taxon>
        <taxon>Geothrix</taxon>
    </lineage>
</organism>
<evidence type="ECO:0000256" key="3">
    <source>
        <dbReference type="SAM" id="MobiDB-lite"/>
    </source>
</evidence>
<sequence>MGQRLLLVDSDRSFLKEHQVSLEAAFDLEVSASPDGVIPRLEHGGYAAVLICVEVAENKGYALCSTIRKNAKLAALKVALISAKASEEEYRRHQSLKGRADLYLHKPIAPSALVAALTPLVPGRTLDPDNPLGELVDTELGDDWLDGLKSALDEGAPAPAAPPPHAAITGAFEIRPEPVSPSAVTRNLDMKATAPPDTTRTRLLEEQVAALHEELRAKDHRLQATAAELQQLQRQLSSVTQNLDEMERRHREAEALKQKLAESEAALRRVEESGSRDGEALKAQLKEALTERTDLLHQVEELNLQLSEKTQRTIELLKERDRLQHQALELETAVEARDAALAEAREAQAQLNATLEGMVEKHTALEEVHQAALLEVAAQKERAHTLQLELAGLEATMRGQGRDLAEISERLQRAEAENEALREAAAERDQRLAALGEEAQRLEEALREASQQAAEARQRLDEAVIQHEGERLELMNGVDQKEAELGRMAQVLQAQQEAHAALEGEKQDVEARLVEHRERLGQMDELLQEVVERLRRGSDLARG</sequence>
<comment type="caution">
    <text evidence="5">The sequence shown here is derived from an EMBL/GenBank/DDBJ whole genome shotgun (WGS) entry which is preliminary data.</text>
</comment>
<dbReference type="InterPro" id="IPR011006">
    <property type="entry name" value="CheY-like_superfamily"/>
</dbReference>
<name>A0ABQ5Q794_9BACT</name>
<feature type="coiled-coil region" evidence="2">
    <location>
        <begin position="212"/>
        <end position="466"/>
    </location>
</feature>
<evidence type="ECO:0000259" key="4">
    <source>
        <dbReference type="PROSITE" id="PS50110"/>
    </source>
</evidence>
<dbReference type="PANTHER" id="PTHR45615:SF80">
    <property type="entry name" value="GRIP DOMAIN-CONTAINING PROTEIN"/>
    <property type="match status" value="1"/>
</dbReference>
<feature type="coiled-coil region" evidence="2">
    <location>
        <begin position="492"/>
        <end position="526"/>
    </location>
</feature>
<feature type="region of interest" description="Disordered" evidence="3">
    <location>
        <begin position="180"/>
        <end position="199"/>
    </location>
</feature>
<keyword evidence="2" id="KW-0175">Coiled coil</keyword>
<gene>
    <name evidence="5" type="ORF">GETHPA_14980</name>
</gene>
<evidence type="ECO:0000313" key="5">
    <source>
        <dbReference type="EMBL" id="GLH69965.1"/>
    </source>
</evidence>
<evidence type="ECO:0000256" key="1">
    <source>
        <dbReference type="PROSITE-ProRule" id="PRU00169"/>
    </source>
</evidence>
<feature type="domain" description="Response regulatory" evidence="4">
    <location>
        <begin position="4"/>
        <end position="121"/>
    </location>
</feature>
<protein>
    <recommendedName>
        <fullName evidence="4">Response regulatory domain-containing protein</fullName>
    </recommendedName>
</protein>
<proteinExistence type="predicted"/>
<dbReference type="SUPFAM" id="SSF52172">
    <property type="entry name" value="CheY-like"/>
    <property type="match status" value="1"/>
</dbReference>
<dbReference type="InterPro" id="IPR001789">
    <property type="entry name" value="Sig_transdc_resp-reg_receiver"/>
</dbReference>
<reference evidence="5 6" key="1">
    <citation type="journal article" date="2023" name="Antonie Van Leeuwenhoek">
        <title>Mesoterricola silvestris gen. nov., sp. nov., Mesoterricola sediminis sp. nov., Geothrix oryzae sp. nov., Geothrix edaphica sp. nov., Geothrix rubra sp. nov., and Geothrix limicola sp. nov., six novel members of Acidobacteriota isolated from soils.</title>
        <authorList>
            <person name="Itoh H."/>
            <person name="Sugisawa Y."/>
            <person name="Mise K."/>
            <person name="Xu Z."/>
            <person name="Kuniyasu M."/>
            <person name="Ushijima N."/>
            <person name="Kawano K."/>
            <person name="Kobayashi E."/>
            <person name="Shiratori Y."/>
            <person name="Masuda Y."/>
            <person name="Senoo K."/>
        </authorList>
    </citation>
    <scope>NUCLEOTIDE SEQUENCE [LARGE SCALE GENOMIC DNA]</scope>
    <source>
        <strain evidence="5 6">Red803</strain>
    </source>
</reference>
<dbReference type="RefSeq" id="WP_285724203.1">
    <property type="nucleotide sequence ID" value="NZ_BSDD01000002.1"/>
</dbReference>
<keyword evidence="6" id="KW-1185">Reference proteome</keyword>
<comment type="caution">
    <text evidence="1">Lacks conserved residue(s) required for the propagation of feature annotation.</text>
</comment>
<accession>A0ABQ5Q794</accession>